<proteinExistence type="predicted"/>
<comment type="caution">
    <text evidence="4">The sequence shown here is derived from an EMBL/GenBank/DDBJ whole genome shotgun (WGS) entry which is preliminary data.</text>
</comment>
<feature type="transmembrane region" description="Helical" evidence="1">
    <location>
        <begin position="286"/>
        <end position="306"/>
    </location>
</feature>
<keyword evidence="1" id="KW-0812">Transmembrane</keyword>
<organism evidence="4 5">
    <name type="scientific">Pedobacter petrophilus</name>
    <dbReference type="NCBI Taxonomy" id="1908241"/>
    <lineage>
        <taxon>Bacteria</taxon>
        <taxon>Pseudomonadati</taxon>
        <taxon>Bacteroidota</taxon>
        <taxon>Sphingobacteriia</taxon>
        <taxon>Sphingobacteriales</taxon>
        <taxon>Sphingobacteriaceae</taxon>
        <taxon>Pedobacter</taxon>
    </lineage>
</organism>
<keyword evidence="1" id="KW-1133">Transmembrane helix</keyword>
<dbReference type="InterPro" id="IPR056491">
    <property type="entry name" value="DUF6688_C"/>
</dbReference>
<keyword evidence="1" id="KW-0472">Membrane</keyword>
<feature type="transmembrane region" description="Helical" evidence="1">
    <location>
        <begin position="103"/>
        <end position="121"/>
    </location>
</feature>
<evidence type="ECO:0000259" key="2">
    <source>
        <dbReference type="Pfam" id="PF20394"/>
    </source>
</evidence>
<dbReference type="OrthoDB" id="748630at2"/>
<dbReference type="Pfam" id="PF23543">
    <property type="entry name" value="DUF6688_C"/>
    <property type="match status" value="1"/>
</dbReference>
<dbReference type="AlphaFoldDB" id="A0A7K0G025"/>
<feature type="domain" description="DUF6688" evidence="3">
    <location>
        <begin position="208"/>
        <end position="317"/>
    </location>
</feature>
<evidence type="ECO:0000256" key="1">
    <source>
        <dbReference type="SAM" id="Phobius"/>
    </source>
</evidence>
<protein>
    <submittedName>
        <fullName evidence="4">Uncharacterized protein</fullName>
    </submittedName>
</protein>
<reference evidence="4 5" key="1">
    <citation type="submission" date="2019-11" db="EMBL/GenBank/DDBJ databases">
        <title>Pedobacter petrophilus genome.</title>
        <authorList>
            <person name="Feldbauer M.J."/>
            <person name="Newman J.D."/>
        </authorList>
    </citation>
    <scope>NUCLEOTIDE SEQUENCE [LARGE SCALE GENOMIC DNA]</scope>
    <source>
        <strain evidence="4 5">LMG 29686</strain>
    </source>
</reference>
<evidence type="ECO:0000313" key="5">
    <source>
        <dbReference type="Proteomes" id="UP000487757"/>
    </source>
</evidence>
<name>A0A7K0G025_9SPHI</name>
<keyword evidence="5" id="KW-1185">Reference proteome</keyword>
<gene>
    <name evidence="4" type="ORF">GJU39_10740</name>
</gene>
<dbReference type="Proteomes" id="UP000487757">
    <property type="component" value="Unassembled WGS sequence"/>
</dbReference>
<feature type="domain" description="DUF6688" evidence="2">
    <location>
        <begin position="3"/>
        <end position="203"/>
    </location>
</feature>
<feature type="transmembrane region" description="Helical" evidence="1">
    <location>
        <begin position="68"/>
        <end position="91"/>
    </location>
</feature>
<evidence type="ECO:0000313" key="4">
    <source>
        <dbReference type="EMBL" id="MRX76569.1"/>
    </source>
</evidence>
<sequence>MITFFVFSLFGFVCGLMMSGAEYYTAIDIVDDGYTAFASKHILTLLVFFGFSIWAIIAIWLKINQLPPLLFVLALVFLIIGMVISFVVILQLSGGVGGKGVEIIMIPLPVCYLLISILLLLKITCNQAEVSATRTYQNKFLNYINTKMAESNLQPIYVLVLLIPVFALIVAILMVFGQDYNSITKVFTETATWNFSQKTHPPALEHRGHYLCTVAVCGDAKVVTPLRLGKRYGQEIVVNRQLLIANAFEELIQESAPGLHKIIRNAYDKYGYPLSKKITTPESSNLVYRLMKPLEYLFLVVLYLFVVKPEEKINKQYAI</sequence>
<feature type="transmembrane region" description="Helical" evidence="1">
    <location>
        <begin position="156"/>
        <end position="176"/>
    </location>
</feature>
<accession>A0A7K0G025</accession>
<feature type="transmembrane region" description="Helical" evidence="1">
    <location>
        <begin position="37"/>
        <end position="61"/>
    </location>
</feature>
<evidence type="ECO:0000259" key="3">
    <source>
        <dbReference type="Pfam" id="PF23543"/>
    </source>
</evidence>
<dbReference type="InterPro" id="IPR046510">
    <property type="entry name" value="DUF6688_N"/>
</dbReference>
<dbReference type="EMBL" id="WKKH01000013">
    <property type="protein sequence ID" value="MRX76569.1"/>
    <property type="molecule type" value="Genomic_DNA"/>
</dbReference>
<dbReference type="Pfam" id="PF20394">
    <property type="entry name" value="DUF6688"/>
    <property type="match status" value="1"/>
</dbReference>